<keyword evidence="4" id="KW-0255">Endonuclease</keyword>
<dbReference type="InterPro" id="IPR019734">
    <property type="entry name" value="TPR_rpt"/>
</dbReference>
<comment type="caution">
    <text evidence="11">The sequence shown here is derived from an EMBL/GenBank/DDBJ whole genome shotgun (WGS) entry which is preliminary data.</text>
</comment>
<evidence type="ECO:0000313" key="12">
    <source>
        <dbReference type="Proteomes" id="UP000663842"/>
    </source>
</evidence>
<keyword evidence="3" id="KW-0479">Metal-binding</keyword>
<dbReference type="SMART" id="SM00028">
    <property type="entry name" value="TPR"/>
    <property type="match status" value="4"/>
</dbReference>
<evidence type="ECO:0000256" key="9">
    <source>
        <dbReference type="SAM" id="Phobius"/>
    </source>
</evidence>
<feature type="repeat" description="TPR" evidence="8">
    <location>
        <begin position="578"/>
        <end position="611"/>
    </location>
</feature>
<evidence type="ECO:0000313" key="10">
    <source>
        <dbReference type="EMBL" id="CAF2098857.1"/>
    </source>
</evidence>
<keyword evidence="7" id="KW-0325">Glycoprotein</keyword>
<dbReference type="Gene3D" id="3.90.176.10">
    <property type="entry name" value="Toxin ADP-ribosyltransferase, Chain A, domain 1"/>
    <property type="match status" value="1"/>
</dbReference>
<dbReference type="InterPro" id="IPR008947">
    <property type="entry name" value="PLipase_C/P1_nuclease_dom_sf"/>
</dbReference>
<gene>
    <name evidence="11" type="ORF">UXM345_LOCUS1563</name>
    <name evidence="10" type="ORF">XDN619_LOCUS18236</name>
</gene>
<dbReference type="Gene3D" id="1.10.575.10">
    <property type="entry name" value="P1 Nuclease"/>
    <property type="match status" value="1"/>
</dbReference>
<dbReference type="EMBL" id="CAJNRG010007884">
    <property type="protein sequence ID" value="CAF2098857.1"/>
    <property type="molecule type" value="Genomic_DNA"/>
</dbReference>
<dbReference type="Proteomes" id="UP000663887">
    <property type="component" value="Unassembled WGS sequence"/>
</dbReference>
<feature type="transmembrane region" description="Helical" evidence="9">
    <location>
        <begin position="12"/>
        <end position="31"/>
    </location>
</feature>
<dbReference type="GO" id="GO:0003676">
    <property type="term" value="F:nucleic acid binding"/>
    <property type="evidence" value="ECO:0007669"/>
    <property type="project" value="InterPro"/>
</dbReference>
<name>A0A818XZ32_9BILA</name>
<protein>
    <submittedName>
        <fullName evidence="11">Uncharacterized protein</fullName>
    </submittedName>
</protein>
<dbReference type="CDD" id="cd11010">
    <property type="entry name" value="S1-P1_nuclease"/>
    <property type="match status" value="1"/>
</dbReference>
<dbReference type="PANTHER" id="PTHR33146">
    <property type="entry name" value="ENDONUCLEASE 4"/>
    <property type="match status" value="1"/>
</dbReference>
<dbReference type="AlphaFoldDB" id="A0A818XZ32"/>
<keyword evidence="9" id="KW-1133">Transmembrane helix</keyword>
<dbReference type="PANTHER" id="PTHR33146:SF26">
    <property type="entry name" value="ENDONUCLEASE 4"/>
    <property type="match status" value="1"/>
</dbReference>
<proteinExistence type="inferred from homology"/>
<dbReference type="SUPFAM" id="SSF48452">
    <property type="entry name" value="TPR-like"/>
    <property type="match status" value="1"/>
</dbReference>
<evidence type="ECO:0000256" key="4">
    <source>
        <dbReference type="ARBA" id="ARBA00022759"/>
    </source>
</evidence>
<evidence type="ECO:0000313" key="11">
    <source>
        <dbReference type="EMBL" id="CAF3743317.1"/>
    </source>
</evidence>
<evidence type="ECO:0000256" key="2">
    <source>
        <dbReference type="ARBA" id="ARBA00022722"/>
    </source>
</evidence>
<keyword evidence="2" id="KW-0540">Nuclease</keyword>
<keyword evidence="9" id="KW-0812">Transmembrane</keyword>
<evidence type="ECO:0000256" key="8">
    <source>
        <dbReference type="PROSITE-ProRule" id="PRU00339"/>
    </source>
</evidence>
<dbReference type="Pfam" id="PF02265">
    <property type="entry name" value="S1-P1_nuclease"/>
    <property type="match status" value="1"/>
</dbReference>
<evidence type="ECO:0000256" key="3">
    <source>
        <dbReference type="ARBA" id="ARBA00022723"/>
    </source>
</evidence>
<dbReference type="EMBL" id="CAJOBF010000088">
    <property type="protein sequence ID" value="CAF3743317.1"/>
    <property type="molecule type" value="Genomic_DNA"/>
</dbReference>
<organism evidence="11 12">
    <name type="scientific">Rotaria magnacalcarata</name>
    <dbReference type="NCBI Taxonomy" id="392030"/>
    <lineage>
        <taxon>Eukaryota</taxon>
        <taxon>Metazoa</taxon>
        <taxon>Spiralia</taxon>
        <taxon>Gnathifera</taxon>
        <taxon>Rotifera</taxon>
        <taxon>Eurotatoria</taxon>
        <taxon>Bdelloidea</taxon>
        <taxon>Philodinida</taxon>
        <taxon>Philodinidae</taxon>
        <taxon>Rotaria</taxon>
    </lineage>
</organism>
<evidence type="ECO:0000256" key="1">
    <source>
        <dbReference type="ARBA" id="ARBA00009547"/>
    </source>
</evidence>
<dbReference type="Pfam" id="PF13181">
    <property type="entry name" value="TPR_8"/>
    <property type="match status" value="1"/>
</dbReference>
<dbReference type="GO" id="GO:0046872">
    <property type="term" value="F:metal ion binding"/>
    <property type="evidence" value="ECO:0007669"/>
    <property type="project" value="UniProtKB-KW"/>
</dbReference>
<evidence type="ECO:0000256" key="6">
    <source>
        <dbReference type="ARBA" id="ARBA00023157"/>
    </source>
</evidence>
<dbReference type="InterPro" id="IPR003154">
    <property type="entry name" value="S1/P1nuclease"/>
</dbReference>
<evidence type="ECO:0000256" key="7">
    <source>
        <dbReference type="ARBA" id="ARBA00023180"/>
    </source>
</evidence>
<comment type="similarity">
    <text evidence="1">Belongs to the nuclease type I family.</text>
</comment>
<keyword evidence="8" id="KW-0802">TPR repeat</keyword>
<keyword evidence="5" id="KW-0378">Hydrolase</keyword>
<dbReference type="PROSITE" id="PS50005">
    <property type="entry name" value="TPR"/>
    <property type="match status" value="1"/>
</dbReference>
<evidence type="ECO:0000256" key="5">
    <source>
        <dbReference type="ARBA" id="ARBA00022801"/>
    </source>
</evidence>
<keyword evidence="9" id="KW-0472">Membrane</keyword>
<dbReference type="GO" id="GO:0006308">
    <property type="term" value="P:DNA catabolic process"/>
    <property type="evidence" value="ECO:0007669"/>
    <property type="project" value="InterPro"/>
</dbReference>
<dbReference type="SUPFAM" id="SSF48537">
    <property type="entry name" value="Phospholipase C/P1 nuclease"/>
    <property type="match status" value="1"/>
</dbReference>
<dbReference type="GO" id="GO:0004519">
    <property type="term" value="F:endonuclease activity"/>
    <property type="evidence" value="ECO:0007669"/>
    <property type="project" value="UniProtKB-KW"/>
</dbReference>
<keyword evidence="6" id="KW-1015">Disulfide bond</keyword>
<dbReference type="SUPFAM" id="SSF56399">
    <property type="entry name" value="ADP-ribosylation"/>
    <property type="match status" value="1"/>
</dbReference>
<dbReference type="Proteomes" id="UP000663842">
    <property type="component" value="Unassembled WGS sequence"/>
</dbReference>
<dbReference type="GO" id="GO:0016788">
    <property type="term" value="F:hydrolase activity, acting on ester bonds"/>
    <property type="evidence" value="ECO:0007669"/>
    <property type="project" value="InterPro"/>
</dbReference>
<dbReference type="Gene3D" id="1.25.40.10">
    <property type="entry name" value="Tetratricopeptide repeat domain"/>
    <property type="match status" value="2"/>
</dbReference>
<dbReference type="InterPro" id="IPR011990">
    <property type="entry name" value="TPR-like_helical_dom_sf"/>
</dbReference>
<dbReference type="Pfam" id="PF13424">
    <property type="entry name" value="TPR_12"/>
    <property type="match status" value="1"/>
</dbReference>
<sequence>MVGRNLMFSPTFATIIVFVTIITNVYGWGAIGHRLVARLAQSQLTSEAFDWVKFLVPWYLSGNLTAVAIWADDILYPDTNQFAFPNWQWSRTLHYINTKSWTCNYVPSTDCIDDFCVEGALKNYSRRVIDTNLGDVQHQEALMFLVHFVGDIHQPLHVGFDTDRGGNSVRGNFMNQTFLTNLHSLWDSGLIDIRLSRDFNANIVKYYEYIHTIMLHQTHTDGNDNFNKWVNESLAAVCQHVYFDEGNAPMNASMNFTLGNIYYERNIGIVEQRLAQGGRRGNTVTEQMIDEFEKTYKSDKAIWWYSRNCFLYRIINGALRQKNLEVILYFRFFLMDVCRQLQSAQAQYLEYFEDNPILKVYRGQLMTREEIIYLEKFTGFTYSINSFFSTTRQRSTALMFSGVTDATALRTDGCISVLFEIEADIRLKRKPFAYIGHLSYFGSGEEEVLFMVGAMLRLTSTEYNKVQNLHIFKLKFVSGKKKSPYTDHEALSTISIESQFINVGYLIQRSYLHENYSVKYYEQLLHDFRTDYKNTCACFVSLGWIACENDKYDLAFQYQTTALQLYEQTQLSSADLLINIYNCLGTVYRKRNDYNLALEFYSKAEEYSSSSCINYCWINFDQFRNVSSIHMASIYKLQQQFDLAWKMYQKIIEKLTDDNLHKLVFQYILKAYNDSVENRKHFLDYTMKYLPSHYEILVYSFVHIVELAIWDKNHDFAIDCLKRLLEVEWKSDKYIANQKQWYYSNTPLLYKRIGCLYEEKGDLDSVIEWFEKAFDTSTVLSLFISHTYLITARDIALIHAKKGGENITLAIEWHKKFIEMLLKDEHNERTYAMELANCRIVVYDIENELWQKSFLQTRVSHSKLGWNEVEVRGFNDGSRTYNNMIALSYYDIGNLFERSDQGIEYYKKSVLFYLRNELEFLLRHIESINLKEIERYFNTERKLDIKYRNDHYLNEDTPIFWKTLQRQNVNGDCLTLIRTDGSTDPPSVIVTVRTKLELFPESDDVRLKKYDDLYYSIKLINSQKDESSDSDDYDESLVGDHKSKKQKKIHALYSMCTIEQFRKNMKIHDFEKQRFTRTLRRQSW</sequence>
<reference evidence="11" key="1">
    <citation type="submission" date="2021-02" db="EMBL/GenBank/DDBJ databases">
        <authorList>
            <person name="Nowell W R."/>
        </authorList>
    </citation>
    <scope>NUCLEOTIDE SEQUENCE</scope>
</reference>
<accession>A0A818XZ32</accession>